<evidence type="ECO:0000313" key="3">
    <source>
        <dbReference type="Proteomes" id="UP000036367"/>
    </source>
</evidence>
<dbReference type="EMBL" id="LECT01000042">
    <property type="protein sequence ID" value="KLU03008.1"/>
    <property type="molecule type" value="Genomic_DNA"/>
</dbReference>
<dbReference type="Proteomes" id="UP000036367">
    <property type="component" value="Unassembled WGS sequence"/>
</dbReference>
<dbReference type="PATRIC" id="fig|595434.4.peg.4723"/>
<comment type="caution">
    <text evidence="2">The sequence shown here is derived from an EMBL/GenBank/DDBJ whole genome shotgun (WGS) entry which is preliminary data.</text>
</comment>
<feature type="region of interest" description="Disordered" evidence="1">
    <location>
        <begin position="13"/>
        <end position="37"/>
    </location>
</feature>
<gene>
    <name evidence="2" type="ORF">RISK_004978</name>
</gene>
<accession>A0A0J1B905</accession>
<sequence>MYAATDLGLKPKADNFRRSATGGVPPQDDCLVDTSSA</sequence>
<name>A0A0J1B905_RHOIS</name>
<protein>
    <submittedName>
        <fullName evidence="2">Uncharacterized protein</fullName>
    </submittedName>
</protein>
<organism evidence="2 3">
    <name type="scientific">Rhodopirellula islandica</name>
    <dbReference type="NCBI Taxonomy" id="595434"/>
    <lineage>
        <taxon>Bacteria</taxon>
        <taxon>Pseudomonadati</taxon>
        <taxon>Planctomycetota</taxon>
        <taxon>Planctomycetia</taxon>
        <taxon>Pirellulales</taxon>
        <taxon>Pirellulaceae</taxon>
        <taxon>Rhodopirellula</taxon>
    </lineage>
</organism>
<dbReference type="AlphaFoldDB" id="A0A0J1B905"/>
<keyword evidence="3" id="KW-1185">Reference proteome</keyword>
<proteinExistence type="predicted"/>
<reference evidence="2" key="1">
    <citation type="submission" date="2015-05" db="EMBL/GenBank/DDBJ databases">
        <title>Permanent draft genome of Rhodopirellula islandicus K833.</title>
        <authorList>
            <person name="Kizina J."/>
            <person name="Richter M."/>
            <person name="Glockner F.O."/>
            <person name="Harder J."/>
        </authorList>
    </citation>
    <scope>NUCLEOTIDE SEQUENCE [LARGE SCALE GENOMIC DNA]</scope>
    <source>
        <strain evidence="2">K833</strain>
    </source>
</reference>
<evidence type="ECO:0000313" key="2">
    <source>
        <dbReference type="EMBL" id="KLU03008.1"/>
    </source>
</evidence>
<evidence type="ECO:0000256" key="1">
    <source>
        <dbReference type="SAM" id="MobiDB-lite"/>
    </source>
</evidence>